<keyword evidence="2" id="KW-1185">Reference proteome</keyword>
<evidence type="ECO:0000313" key="1">
    <source>
        <dbReference type="EMBL" id="CAI9618389.1"/>
    </source>
</evidence>
<name>A0ABN9H9C4_9NEOB</name>
<protein>
    <recommendedName>
        <fullName evidence="3">C2H2-type domain-containing protein</fullName>
    </recommendedName>
</protein>
<evidence type="ECO:0000313" key="2">
    <source>
        <dbReference type="Proteomes" id="UP001162483"/>
    </source>
</evidence>
<gene>
    <name evidence="1" type="ORF">SPARVUS_LOCUS15679237</name>
</gene>
<comment type="caution">
    <text evidence="1">The sequence shown here is derived from an EMBL/GenBank/DDBJ whole genome shotgun (WGS) entry which is preliminary data.</text>
</comment>
<dbReference type="EMBL" id="CATNWA010020443">
    <property type="protein sequence ID" value="CAI9618389.1"/>
    <property type="molecule type" value="Genomic_DNA"/>
</dbReference>
<sequence length="140" mass="16045">WEKPYFLSWSVGKIFQRKEVPVFTHIRRSHLRGEAVILVLSAAKMFFTDHQIITNIISLTQRRRCILVLSGGNVFSTKVHSFPNIERCHTGEKPFFQSGCGKFVISQKAHLCSHQTFHTGRDEYSVQTCGKNVFSNKSKS</sequence>
<dbReference type="Proteomes" id="UP001162483">
    <property type="component" value="Unassembled WGS sequence"/>
</dbReference>
<feature type="non-terminal residue" evidence="1">
    <location>
        <position position="1"/>
    </location>
</feature>
<dbReference type="Gene3D" id="3.30.160.60">
    <property type="entry name" value="Classic Zinc Finger"/>
    <property type="match status" value="1"/>
</dbReference>
<reference evidence="1" key="1">
    <citation type="submission" date="2023-05" db="EMBL/GenBank/DDBJ databases">
        <authorList>
            <person name="Stuckert A."/>
        </authorList>
    </citation>
    <scope>NUCLEOTIDE SEQUENCE</scope>
</reference>
<proteinExistence type="predicted"/>
<organism evidence="1 2">
    <name type="scientific">Staurois parvus</name>
    <dbReference type="NCBI Taxonomy" id="386267"/>
    <lineage>
        <taxon>Eukaryota</taxon>
        <taxon>Metazoa</taxon>
        <taxon>Chordata</taxon>
        <taxon>Craniata</taxon>
        <taxon>Vertebrata</taxon>
        <taxon>Euteleostomi</taxon>
        <taxon>Amphibia</taxon>
        <taxon>Batrachia</taxon>
        <taxon>Anura</taxon>
        <taxon>Neobatrachia</taxon>
        <taxon>Ranoidea</taxon>
        <taxon>Ranidae</taxon>
        <taxon>Staurois</taxon>
    </lineage>
</organism>
<dbReference type="InterPro" id="IPR036236">
    <property type="entry name" value="Znf_C2H2_sf"/>
</dbReference>
<accession>A0ABN9H9C4</accession>
<evidence type="ECO:0008006" key="3">
    <source>
        <dbReference type="Google" id="ProtNLM"/>
    </source>
</evidence>
<dbReference type="SUPFAM" id="SSF57667">
    <property type="entry name" value="beta-beta-alpha zinc fingers"/>
    <property type="match status" value="1"/>
</dbReference>